<dbReference type="AlphaFoldDB" id="A0A250II24"/>
<dbReference type="SUPFAM" id="SSF51735">
    <property type="entry name" value="NAD(P)-binding Rossmann-fold domains"/>
    <property type="match status" value="1"/>
</dbReference>
<dbReference type="InterPro" id="IPR003099">
    <property type="entry name" value="Prephen_DH"/>
</dbReference>
<dbReference type="Proteomes" id="UP000217289">
    <property type="component" value="Chromosome"/>
</dbReference>
<feature type="domain" description="Prephenate/arogenate dehydrogenase" evidence="5">
    <location>
        <begin position="1"/>
        <end position="270"/>
    </location>
</feature>
<dbReference type="KEGG" id="mbd:MEBOL_004269"/>
<dbReference type="InterPro" id="IPR036979">
    <property type="entry name" value="CM_dom_sf"/>
</dbReference>
<dbReference type="InterPro" id="IPR050812">
    <property type="entry name" value="Preph/Arog_dehydrog"/>
</dbReference>
<dbReference type="GO" id="GO:0004665">
    <property type="term" value="F:prephenate dehydrogenase (NADP+) activity"/>
    <property type="evidence" value="ECO:0007669"/>
    <property type="project" value="InterPro"/>
</dbReference>
<dbReference type="PANTHER" id="PTHR21363:SF0">
    <property type="entry name" value="PREPHENATE DEHYDROGENASE [NADP(+)]"/>
    <property type="match status" value="1"/>
</dbReference>
<evidence type="ECO:0000259" key="4">
    <source>
        <dbReference type="PROSITE" id="PS51168"/>
    </source>
</evidence>
<organism evidence="6 7">
    <name type="scientific">Melittangium boletus DSM 14713</name>
    <dbReference type="NCBI Taxonomy" id="1294270"/>
    <lineage>
        <taxon>Bacteria</taxon>
        <taxon>Pseudomonadati</taxon>
        <taxon>Myxococcota</taxon>
        <taxon>Myxococcia</taxon>
        <taxon>Myxococcales</taxon>
        <taxon>Cystobacterineae</taxon>
        <taxon>Archangiaceae</taxon>
        <taxon>Melittangium</taxon>
    </lineage>
</organism>
<dbReference type="InterPro" id="IPR036291">
    <property type="entry name" value="NAD(P)-bd_dom_sf"/>
</dbReference>
<dbReference type="EC" id="5.4.99.5" evidence="1"/>
<evidence type="ECO:0000259" key="5">
    <source>
        <dbReference type="PROSITE" id="PS51176"/>
    </source>
</evidence>
<dbReference type="GO" id="GO:0046417">
    <property type="term" value="P:chorismate metabolic process"/>
    <property type="evidence" value="ECO:0007669"/>
    <property type="project" value="InterPro"/>
</dbReference>
<evidence type="ECO:0000256" key="2">
    <source>
        <dbReference type="ARBA" id="ARBA00023002"/>
    </source>
</evidence>
<accession>A0A250II24</accession>
<dbReference type="EMBL" id="CP022163">
    <property type="protein sequence ID" value="ATB30807.1"/>
    <property type="molecule type" value="Genomic_DNA"/>
</dbReference>
<evidence type="ECO:0000256" key="1">
    <source>
        <dbReference type="ARBA" id="ARBA00012404"/>
    </source>
</evidence>
<dbReference type="SUPFAM" id="SSF48600">
    <property type="entry name" value="Chorismate mutase II"/>
    <property type="match status" value="1"/>
</dbReference>
<dbReference type="GO" id="GO:0070403">
    <property type="term" value="F:NAD+ binding"/>
    <property type="evidence" value="ECO:0007669"/>
    <property type="project" value="InterPro"/>
</dbReference>
<dbReference type="PROSITE" id="PS51176">
    <property type="entry name" value="PDH_ADH"/>
    <property type="match status" value="1"/>
</dbReference>
<dbReference type="GO" id="GO:0006571">
    <property type="term" value="P:tyrosine biosynthetic process"/>
    <property type="evidence" value="ECO:0007669"/>
    <property type="project" value="InterPro"/>
</dbReference>
<dbReference type="Pfam" id="PF02153">
    <property type="entry name" value="PDH_N"/>
    <property type="match status" value="1"/>
</dbReference>
<name>A0A250II24_9BACT</name>
<feature type="domain" description="Chorismate mutase" evidence="4">
    <location>
        <begin position="261"/>
        <end position="352"/>
    </location>
</feature>
<dbReference type="GO" id="GO:0008977">
    <property type="term" value="F:prephenate dehydrogenase (NAD+) activity"/>
    <property type="evidence" value="ECO:0007669"/>
    <property type="project" value="InterPro"/>
</dbReference>
<feature type="coiled-coil region" evidence="3">
    <location>
        <begin position="267"/>
        <end position="301"/>
    </location>
</feature>
<proteinExistence type="predicted"/>
<protein>
    <recommendedName>
        <fullName evidence="1">chorismate mutase</fullName>
        <ecNumber evidence="1">5.4.99.5</ecNumber>
    </recommendedName>
</protein>
<dbReference type="InterPro" id="IPR002701">
    <property type="entry name" value="CM_II_prokaryot"/>
</dbReference>
<dbReference type="Gene3D" id="1.20.59.10">
    <property type="entry name" value="Chorismate mutase"/>
    <property type="match status" value="1"/>
</dbReference>
<evidence type="ECO:0000313" key="6">
    <source>
        <dbReference type="EMBL" id="ATB30807.1"/>
    </source>
</evidence>
<keyword evidence="7" id="KW-1185">Reference proteome</keyword>
<dbReference type="InterPro" id="IPR046826">
    <property type="entry name" value="PDH_N"/>
</dbReference>
<gene>
    <name evidence="6" type="ORF">MEBOL_004269</name>
</gene>
<dbReference type="PROSITE" id="PS51168">
    <property type="entry name" value="CHORISMATE_MUT_2"/>
    <property type="match status" value="1"/>
</dbReference>
<keyword evidence="2" id="KW-0560">Oxidoreductase</keyword>
<dbReference type="PANTHER" id="PTHR21363">
    <property type="entry name" value="PREPHENATE DEHYDROGENASE"/>
    <property type="match status" value="1"/>
</dbReference>
<dbReference type="GO" id="GO:0004106">
    <property type="term" value="F:chorismate mutase activity"/>
    <property type="evidence" value="ECO:0007669"/>
    <property type="project" value="UniProtKB-EC"/>
</dbReference>
<dbReference type="OrthoDB" id="9800497at2"/>
<dbReference type="InterPro" id="IPR008927">
    <property type="entry name" value="6-PGluconate_DH-like_C_sf"/>
</dbReference>
<dbReference type="SUPFAM" id="SSF48179">
    <property type="entry name" value="6-phosphogluconate dehydrogenase C-terminal domain-like"/>
    <property type="match status" value="1"/>
</dbReference>
<dbReference type="InterPro" id="IPR036263">
    <property type="entry name" value="Chorismate_II_sf"/>
</dbReference>
<evidence type="ECO:0000313" key="7">
    <source>
        <dbReference type="Proteomes" id="UP000217289"/>
    </source>
</evidence>
<sequence>MTVAIVGFGRFGRALGGLLEEAGIPYRAWDPGVDIPESHRARSVREAVQDATHVVVAVPVALMRHVLLDLNHYLRPEQLVMDVGSVKVRPVQALTEVLGARVPWVGTHPLFGPLSLAMAERPLHVVLCPNPLHPEATAQARAFFEQLGCDIIEQTPEGHDRVMAHTHALTFFVAKGMVDAGSGVDVPFAPASFRSLSRTIQLVRSDAGHLFSAIQHENPFAREARAHLLEALRNVHRELDAQPTEVGFPEEPPLAPPAALETGLPELQETRALIDQVDRELVELLARRAELAKRALKAKAQAGQPVPDPAREEAMLTARREWAAARGLEPDGVEAIFRAILRFSRRAQQNRG</sequence>
<keyword evidence="3" id="KW-0175">Coiled coil</keyword>
<dbReference type="Gene3D" id="3.40.50.720">
    <property type="entry name" value="NAD(P)-binding Rossmann-like Domain"/>
    <property type="match status" value="1"/>
</dbReference>
<reference evidence="6 7" key="1">
    <citation type="submission" date="2017-06" db="EMBL/GenBank/DDBJ databases">
        <authorList>
            <person name="Kim H.J."/>
            <person name="Triplett B.A."/>
        </authorList>
    </citation>
    <scope>NUCLEOTIDE SEQUENCE [LARGE SCALE GENOMIC DNA]</scope>
    <source>
        <strain evidence="6 7">DSM 14713</strain>
    </source>
</reference>
<dbReference type="Pfam" id="PF01817">
    <property type="entry name" value="CM_2"/>
    <property type="match status" value="1"/>
</dbReference>
<dbReference type="SMART" id="SM00830">
    <property type="entry name" value="CM_2"/>
    <property type="match status" value="1"/>
</dbReference>
<evidence type="ECO:0000256" key="3">
    <source>
        <dbReference type="SAM" id="Coils"/>
    </source>
</evidence>